<gene>
    <name evidence="1" type="ORF">AKJ36_02505</name>
</gene>
<sequence length="159" mass="18517">MKNENDYPEEKKAKVRSLFHRLLLADDVVKIKHRKGELSKVETSRIGGSIMVAITGILLEALRVKELGEVVAPVLLEKIERKVVNPLPYVYFLHMICLRHRITVGDRAPHPDDVNHSVETLREMIDLENIDEQWTKLKKERAERAKQPEEEWVDNRMFG</sequence>
<name>A0A133UKC4_9EURY</name>
<evidence type="ECO:0000313" key="1">
    <source>
        <dbReference type="EMBL" id="KXA94638.1"/>
    </source>
</evidence>
<evidence type="ECO:0000313" key="2">
    <source>
        <dbReference type="Proteomes" id="UP000070155"/>
    </source>
</evidence>
<dbReference type="AlphaFoldDB" id="A0A133UKC4"/>
<proteinExistence type="predicted"/>
<protein>
    <submittedName>
        <fullName evidence="1">Uncharacterized protein</fullName>
    </submittedName>
</protein>
<dbReference type="Proteomes" id="UP000070155">
    <property type="component" value="Unassembled WGS sequence"/>
</dbReference>
<organism evidence="1 2">
    <name type="scientific">candidate division MSBL1 archaeon SCGC-AAA259I07</name>
    <dbReference type="NCBI Taxonomy" id="1698266"/>
    <lineage>
        <taxon>Archaea</taxon>
        <taxon>Methanobacteriati</taxon>
        <taxon>Methanobacteriota</taxon>
        <taxon>candidate division MSBL1</taxon>
    </lineage>
</organism>
<reference evidence="1 2" key="1">
    <citation type="journal article" date="2016" name="Sci. Rep.">
        <title>Metabolic traits of an uncultured archaeal lineage -MSBL1- from brine pools of the Red Sea.</title>
        <authorList>
            <person name="Mwirichia R."/>
            <person name="Alam I."/>
            <person name="Rashid M."/>
            <person name="Vinu M."/>
            <person name="Ba-Alawi W."/>
            <person name="Anthony Kamau A."/>
            <person name="Kamanda Ngugi D."/>
            <person name="Goker M."/>
            <person name="Klenk H.P."/>
            <person name="Bajic V."/>
            <person name="Stingl U."/>
        </authorList>
    </citation>
    <scope>NUCLEOTIDE SEQUENCE [LARGE SCALE GENOMIC DNA]</scope>
    <source>
        <strain evidence="1">SCGC-AAA259I07</strain>
    </source>
</reference>
<comment type="caution">
    <text evidence="1">The sequence shown here is derived from an EMBL/GenBank/DDBJ whole genome shotgun (WGS) entry which is preliminary data.</text>
</comment>
<keyword evidence="2" id="KW-1185">Reference proteome</keyword>
<accession>A0A133UKC4</accession>
<dbReference type="EMBL" id="LHXQ01000036">
    <property type="protein sequence ID" value="KXA94638.1"/>
    <property type="molecule type" value="Genomic_DNA"/>
</dbReference>